<feature type="domain" description="PKD/Chitinase" evidence="1">
    <location>
        <begin position="1334"/>
        <end position="1405"/>
    </location>
</feature>
<keyword evidence="4" id="KW-1185">Reference proteome</keyword>
<feature type="domain" description="PKD/Chitinase" evidence="1">
    <location>
        <begin position="1181"/>
        <end position="1251"/>
    </location>
</feature>
<feature type="domain" description="PKD/Chitinase" evidence="1">
    <location>
        <begin position="326"/>
        <end position="410"/>
    </location>
</feature>
<feature type="domain" description="PKD/Chitinase" evidence="1">
    <location>
        <begin position="2648"/>
        <end position="2716"/>
    </location>
</feature>
<dbReference type="SMART" id="SM00409">
    <property type="entry name" value="IG"/>
    <property type="match status" value="1"/>
</dbReference>
<dbReference type="InterPro" id="IPR003599">
    <property type="entry name" value="Ig_sub"/>
</dbReference>
<evidence type="ECO:0000313" key="4">
    <source>
        <dbReference type="Proteomes" id="UP000541352"/>
    </source>
</evidence>
<feature type="domain" description="PKD/Chitinase" evidence="1">
    <location>
        <begin position="3564"/>
        <end position="3633"/>
    </location>
</feature>
<feature type="domain" description="PKD/Chitinase" evidence="1">
    <location>
        <begin position="564"/>
        <end position="637"/>
    </location>
</feature>
<proteinExistence type="predicted"/>
<evidence type="ECO:0000259" key="2">
    <source>
        <dbReference type="SMART" id="SM00409"/>
    </source>
</evidence>
<dbReference type="InterPro" id="IPR022409">
    <property type="entry name" value="PKD/Chitinase_dom"/>
</dbReference>
<dbReference type="Pfam" id="PF13573">
    <property type="entry name" value="SprB"/>
    <property type="match status" value="45"/>
</dbReference>
<dbReference type="InterPro" id="IPR043504">
    <property type="entry name" value="Peptidase_S1_PA_chymotrypsin"/>
</dbReference>
<feature type="domain" description="Immunoglobulin" evidence="2">
    <location>
        <begin position="331"/>
        <end position="408"/>
    </location>
</feature>
<feature type="domain" description="PKD/Chitinase" evidence="1">
    <location>
        <begin position="1106"/>
        <end position="1174"/>
    </location>
</feature>
<feature type="domain" description="PKD/Chitinase" evidence="1">
    <location>
        <begin position="2339"/>
        <end position="2407"/>
    </location>
</feature>
<feature type="domain" description="PKD/Chitinase" evidence="1">
    <location>
        <begin position="2723"/>
        <end position="2791"/>
    </location>
</feature>
<comment type="caution">
    <text evidence="3">The sequence shown here is derived from an EMBL/GenBank/DDBJ whole genome shotgun (WGS) entry which is preliminary data.</text>
</comment>
<feature type="domain" description="PKD/Chitinase" evidence="1">
    <location>
        <begin position="417"/>
        <end position="483"/>
    </location>
</feature>
<dbReference type="Gene3D" id="2.60.40.740">
    <property type="match status" value="36"/>
</dbReference>
<evidence type="ECO:0000259" key="1">
    <source>
        <dbReference type="SMART" id="SM00089"/>
    </source>
</evidence>
<name>A0A7W5ZRC6_9BACT</name>
<accession>A0A7W5ZRC6</accession>
<feature type="domain" description="PKD/Chitinase" evidence="1">
    <location>
        <begin position="2032"/>
        <end position="2098"/>
    </location>
</feature>
<sequence>MKKLYDLWLGVLVAFLLLPLGEINAQALPGWWGWTGGKIPISSTNVRPNTPVYLTQSGCNNKVRWFNSNDELIGVGQSIIVSQPTVGEYSYYFECDDMVSTSKEARTYTFTVSNGQKSPTPSVTLNVSEQGPDPTTGENLFLREVIVTGCTGQVKWVLGDVVMAEGSKLGGIYTEYFDPFSFQERVYYKVYCTEAGKTVSDAGEISFGNDDQESNYGGYASPEYTIYTTQFDNKLTPNVPTRLGVNLCYGTLSWEKNGVAFSTERSPLVTPQCGDVYKVKCTYKRWICSGSDSPYNSYCCNPNSGGPCPDITKATEIPILGTTLISISAHPQSQEALAGANITLYVTASNSGGYQWRKNGINIDGAINSYYTIVNSKVVDAGDYDVIVKGANACSADKISNKATITVVGGATLTMSSTAVTCNGGNNGTATVNATGGTPPYNYSWSNGGNTATITGLTAGNYAVTVMDASGVVKSSSVVVTEPPALVVNPSNTPVKCNGGNDGTATVNVSGGTGSYTYSWSGGVTSTTNTATGLVAGTYTVTVKDANNCEKSVAITITEPSAIVMTPSSTPVKCKNGNDGTATVTVTGGTGPYTYTWSGGVTSTTNTATGLAAGSYTVTVKDANNCQKSTTITINEPATLLTVSIANSTNISCFGANNGTATGQISGGNTPYTYLWSNGTTNLTATNLGAGVNTLQVTDANGCTKSASVTIVEPAAIVLTPSSTAVKCFGGNDGTATVTASGGTGSYTYSWSGGITSTTNTATGLTAGTYTVTVKDANNCQKNINITVTEPSALVLTPSSTAATCNGGTDGTASVTVNGGTGPYTYTWSGGSISTTNTATGLTAGTYTVLVKDANNCQKSITITVAEPAPLALTSSSTPVKCKGSNDGTATVTASGGTGSYTYSWSNGITSTSNTVTGLTSGSYTVTVKDANNCQKSITIVVSEPSTLLTVSIANSTNISCYGANNGTATGQVTGGVSPYSYLWSNGSTDLLATNLGPGNHTLQVTDANGCIKTAEIEFLEPPAIFITPSTTAVTCFGGSNGTASVTVNGGTGTYTYLWSNGSTTSSVAGLSAGVYTVMVKDSKNCQKTIDITITEPDELLLSSGSTNISCNGANDGVASVTVNGGTAPYTYAWSGGITNTTSMVSGLAAGTYTVTVKDANNCTKSIAITITEPAGVILTTSSTPAKCKNGNDGTATVTVSGGTAPYTYSWSGGITSTTNTATGLTAGTYTVTVKDANNCSKSIAITVGEPSTLLTVTIPAPTNISCNGANDGIATGNVSGGSAPYTYLWSNGNTNLTANNLPAGSNTLQVTDANGCIKTASATISEPAAIALVPSSTPVKCKSGNDGVASVTASGGAGGYTYSWSSGITSTTNTATGLVAGTYTVTVKDANNCTKSIAITVTEPDALSLVSNSTATKCNGGNDGTASVTVSGGVAPYTYAWSGGITNTTSMVSGLAAGTYTVTVKDANNCTKSIAITITEPAGVILTTSSTPAKCKSGNDGTATVNASGGTAPYTYSWSGGITSTTNTATGLTAGTYTVTVKDANNCSKSVAITVGEPSTLLTVTIPAPTNISCNGANDGIATGNVSGGSAPYTYLWSNGNTNLTANNLPAGSNTLQVTDANGCIKTQSVSISEPAAIVLVPNSTPVKCKSGNDGVASVTASGGAGGYTYSWSSGITSTTNTATGLVAGTYTVTVKDANNCTKSIAITVTEPDALSLVSNSTATNCNGGNDGTVSVTVSGGVAPYTYSWSGGITSTTNTATGLTAGTYTVTVKDANNCTKSIAITITEPAGVILTTSSTPAKCKNGNDGTATVTVSGGTAPYTYSWSGGITSTTNTATGLSAGTYTVTVKDANNCSKSIAITVGEPSTLLTVTIPAPTNISCNGANDGIATGNVSGGSAPYTYLWSNGNTNLTANNLPAGSNTLQVTDANGCIKTQSVSISEPAAIVLVPSSNPVKCKSGNDGVASVTASGGAGGYTYSWSSGITSTANTATGLVAGTYTVTVKDANNCTKSIVITVTEPDALSLVSSSTAIQCNGGNDGTVSVTVSGGVAPYTYSWSGGITSTTNTATGLTAGTYTVTVKDANNCTKSIAITITEPAAIVLTPSSSPVKCKGGNDGTATVSLTGGTAPYIFSWSGGITSTSNFATGLAAGTYTVTVKDAKNCQKSTSITVTEPATSLTLTSTATAVKCNAGNDGTATVNVSGGTAPYSYTWSGGITSTTNTATGLVAGNYTVTVRDANNCLKSVVISVGAPTPIVLSPSSTPAKCKGGNDGTASISVSGGIAPYSYSWSGGITSTTNTATGLVAGTYTVIVKDANNCQKNITVTVTEPNELVLTPSTTAVKCNDGNDGTASVTVSGGVAPYTYSWSAGITSTTNTATGLVAGTYTVTVKDANNCTKSVAIVVTNPAPIAFLPSSVSVKCKGGTDGAAGVTVSGGTAPYTYSWSGGVTSTTNTATGLAAGTYTVTVKDANNCQKSSSITVTEPATSLTLTSTATAVKCNAGNDGTATVNVSGGTAPYSYTWSGGITSTTNTATGLVAGNYTVTVRDANNCLKSVVISVGAPTPIVLSPSSTPAKCKGGNDGTASISVSGGIAPYSYSWSGGITSTINTATGLVAGSYTVTVKDANNCQKNITVTVTEPNELVLTPSTTAVKCNGSNDGTASVTVNGGVAPYTYSWSAGITSTTNTATGLVAGTYTVTVKDANNCQKTIAITVSEPTVLMLASSGTSVKCKAGTDGTATVSASGGTAPYTYAWSNGSTSATATGLAAGTYTVTVKDANNCQKSSSVTISEPEALVLVPSSVAVKCSGDGTAMVSVSGGVSPYTYSWDKGVTSTTNVASGLPAGTYTVTVKDANNCEKSVKITIDQPASITLTSSTVAVKCKGGKDGSASVTVNGGEAPYTYSWSNGSTSATATGLAAGTYRVLVKDVNGCEKSIDISVTEPEALTLASTSISVKCKGGRDGVASVSVSGGTAPYTYAWSNGITSTTNTATGLTAGTYTVTVKDANNCQQSTLVSVTEPTALSAITSSENVKCKGGNDGTASVSVSGGTAPYSYAWSGGITSTTQTVTGLAAGTYTVTIKDANGCQQLTTVSVGEPALALSLSSASTAVKCNGGNDGAVSVNVSGGTVPYTYAWSGGITSTTQSATGLVAGTYTVTVKDANGCQKSITITVSEPTGMVLTATSEPAKCFGAKDGIASVSVSGGTAPYTYAWSGSITSTTNIATGLAAGAYTVIVKDANNCQKTLTITVNQPVALVLTSATTTVKCNGGNDGTATVSVSGGTTPYSYVWSNGITSTTNTATGLAAGTYTVTVKDANNCQQSTNITVVQPAGMVLTPTVVAVKCKGGTDGAASIEVTGGTAPYTYAWNGGITSTSNSATDLAAGTYTVTVKDANNCQQTISITISEPAALVLTPSSTAANCAGSTDGTASVAVSGGTAPYSYTWSGGITSTTNTAKGLAAGTYTVTVKDANNCQQTVSITITEPDAATRMVLTTDVRQIRCFGGTGSATVAVTGGISPYTYVWSNGATTPELTNATAGEYTVIVKDAKGCTTAKIVTIVSPTEMVLTPTIVDVKCTSEATGRILISVAGGTAPYTYLWSNGAKTSAVTGLRAGVYRVTVSDATNCSKTMEVTITEPQEKLQQLIFQSNVTCKGGANGQLTSFSFGGTAPYTYLWSNGSTNQTIENLVAGTYSVKLTDANNCVVDSQAVVKEPQSSISIVSKIVSPPCKGDVGLIELKATGANGGTDPLQFYYLWSDGFMGSTRVGKAGIYTVEVIDLLGCSKVESFKIEEPLQSLTLTTDITAEKCFDSKNGTAVVTAIGGVAPYQYLWSTGDTTFQISNFQKGGISVRVTDKNGCTRETYQFVNGPEPLQVSTDVTDVLCYDGKDGKIRVNISGGTSPMEVSVRGNDITTGINLGLTNEVSSLKAGTYQITGKDKNGCVSPAQEVTINQPLTPLTVSLVEATSPRGFGLADGKLQLVVKGGTSPSGYYTNTWQVNGTPFDNVTTTTSGTDFTIQSSSAVGGSYTVTVTDNNYELATDKKGCRVDYTYFLKQPDKLMATSIVYKKPSCAGKIDGEIGAFIKGGVPISESGTFSERYKLQWFRKINEELVDLNTNEDFIKNAESGIYVVKVTDKNDISATFELELTPTPSIYAIFRTIGPQCKNQKTGGIELVNIEGGVAPYTITWNKGLSGPNLSNLEAGNYYAIIKDKNGCYGEAAVVLKEEFDFSINLVAKKDLVCKGNCEGELEVKITGTGALNPYSFSWQNGSTTQKITKRCAGIYTATVANSRGCRVSKSFEIKEPENAYTIEVSNDLLFCASSEVEVNATQTGAKAYSWTLPDGKLLSTPVASIGQSGQYKVEVTNALGCKASDVFNVTIVDVKTTATFAMSFIGLVGERIYAVNLTPSIPVRWRVSSELKIDYEGTDQLVFSAQKPGEYKIEMIAPEDGCEAVVSKTITIFTPPNGRIAPNGLSDESSTTKDQEEAFIVYPNPVTNVLRLKVQESKGEVVQTSLMDASGREVVRRQFMPETNTHQEEFGVSELPAGIYFLKITTSEKQVVLKVVKR</sequence>
<feature type="domain" description="PKD/Chitinase" evidence="1">
    <location>
        <begin position="3408"/>
        <end position="3481"/>
    </location>
</feature>
<feature type="domain" description="PKD/Chitinase" evidence="1">
    <location>
        <begin position="874"/>
        <end position="945"/>
    </location>
</feature>
<dbReference type="InterPro" id="IPR013783">
    <property type="entry name" value="Ig-like_fold"/>
</dbReference>
<protein>
    <recommendedName>
        <fullName evidence="5">T9SS type B sorting domain-containing protein</fullName>
    </recommendedName>
</protein>
<feature type="domain" description="PKD/Chitinase" evidence="1">
    <location>
        <begin position="3115"/>
        <end position="3173"/>
    </location>
</feature>
<dbReference type="Gene3D" id="2.60.40.10">
    <property type="entry name" value="Immunoglobulins"/>
    <property type="match status" value="1"/>
</dbReference>
<feature type="domain" description="PKD/Chitinase" evidence="1">
    <location>
        <begin position="3025"/>
        <end position="3095"/>
    </location>
</feature>
<feature type="domain" description="PKD/Chitinase" evidence="1">
    <location>
        <begin position="2933"/>
        <end position="3018"/>
    </location>
</feature>
<reference evidence="3 4" key="1">
    <citation type="submission" date="2020-08" db="EMBL/GenBank/DDBJ databases">
        <title>Genomic Encyclopedia of Type Strains, Phase IV (KMG-IV): sequencing the most valuable type-strain genomes for metagenomic binning, comparative biology and taxonomic classification.</title>
        <authorList>
            <person name="Goeker M."/>
        </authorList>
    </citation>
    <scope>NUCLEOTIDE SEQUENCE [LARGE SCALE GENOMIC DNA]</scope>
    <source>
        <strain evidence="3 4">DSM 17976</strain>
    </source>
</reference>
<feature type="domain" description="PKD/Chitinase" evidence="1">
    <location>
        <begin position="1797"/>
        <end position="1867"/>
    </location>
</feature>
<feature type="domain" description="PKD/Chitinase" evidence="1">
    <location>
        <begin position="2792"/>
        <end position="2866"/>
    </location>
</feature>
<dbReference type="InterPro" id="IPR025667">
    <property type="entry name" value="SprB_repeat"/>
</dbReference>
<feature type="domain" description="PKD/Chitinase" evidence="1">
    <location>
        <begin position="1489"/>
        <end position="1559"/>
    </location>
</feature>
<feature type="domain" description="PKD/Chitinase" evidence="1">
    <location>
        <begin position="4301"/>
        <end position="4376"/>
    </location>
</feature>
<dbReference type="NCBIfam" id="TIGR04183">
    <property type="entry name" value="Por_Secre_tail"/>
    <property type="match status" value="1"/>
</dbReference>
<feature type="domain" description="PKD/Chitinase" evidence="1">
    <location>
        <begin position="1948"/>
        <end position="2021"/>
    </location>
</feature>
<dbReference type="Gene3D" id="2.40.10.10">
    <property type="entry name" value="Trypsin-like serine proteases"/>
    <property type="match status" value="7"/>
</dbReference>
<feature type="domain" description="PKD/Chitinase" evidence="1">
    <location>
        <begin position="1642"/>
        <end position="1713"/>
    </location>
</feature>
<gene>
    <name evidence="3" type="ORF">FHS57_005549</name>
</gene>
<dbReference type="InterPro" id="IPR026444">
    <property type="entry name" value="Secre_tail"/>
</dbReference>
<feature type="domain" description="PKD/Chitinase" evidence="1">
    <location>
        <begin position="3251"/>
        <end position="3327"/>
    </location>
</feature>
<dbReference type="Pfam" id="PF18962">
    <property type="entry name" value="Por_Secre_tail"/>
    <property type="match status" value="1"/>
</dbReference>
<feature type="domain" description="PKD/Chitinase" evidence="1">
    <location>
        <begin position="720"/>
        <end position="789"/>
    </location>
</feature>
<organism evidence="3 4">
    <name type="scientific">Runella defluvii</name>
    <dbReference type="NCBI Taxonomy" id="370973"/>
    <lineage>
        <taxon>Bacteria</taxon>
        <taxon>Pseudomonadati</taxon>
        <taxon>Bacteroidota</taxon>
        <taxon>Cytophagia</taxon>
        <taxon>Cytophagales</taxon>
        <taxon>Spirosomataceae</taxon>
        <taxon>Runella</taxon>
    </lineage>
</organism>
<dbReference type="EMBL" id="JACIBY010000018">
    <property type="protein sequence ID" value="MBB3841521.1"/>
    <property type="molecule type" value="Genomic_DNA"/>
</dbReference>
<dbReference type="SMART" id="SM00089">
    <property type="entry name" value="PKD"/>
    <property type="match status" value="26"/>
</dbReference>
<dbReference type="RefSeq" id="WP_183979259.1">
    <property type="nucleotide sequence ID" value="NZ_JACIBY010000018.1"/>
</dbReference>
<dbReference type="Proteomes" id="UP000541352">
    <property type="component" value="Unassembled WGS sequence"/>
</dbReference>
<evidence type="ECO:0000313" key="3">
    <source>
        <dbReference type="EMBL" id="MBB3841521.1"/>
    </source>
</evidence>
<evidence type="ECO:0008006" key="5">
    <source>
        <dbReference type="Google" id="ProtNLM"/>
    </source>
</evidence>
<feature type="domain" description="PKD/Chitinase" evidence="1">
    <location>
        <begin position="1719"/>
        <end position="1790"/>
    </location>
</feature>
<feature type="domain" description="PKD/Chitinase" evidence="1">
    <location>
        <begin position="1411"/>
        <end position="1482"/>
    </location>
</feature>